<proteinExistence type="inferred from homology"/>
<evidence type="ECO:0000256" key="3">
    <source>
        <dbReference type="RuleBase" id="RU000489"/>
    </source>
</evidence>
<feature type="domain" description="GH18" evidence="6">
    <location>
        <begin position="39"/>
        <end position="353"/>
    </location>
</feature>
<accession>A0A6G4X9V8</accession>
<dbReference type="GO" id="GO:0008061">
    <property type="term" value="F:chitin binding"/>
    <property type="evidence" value="ECO:0007669"/>
    <property type="project" value="InterPro"/>
</dbReference>
<dbReference type="EMBL" id="JAAKZW010000002">
    <property type="protein sequence ID" value="NGO74305.1"/>
    <property type="molecule type" value="Genomic_DNA"/>
</dbReference>
<gene>
    <name evidence="7" type="ORF">G6045_01185</name>
</gene>
<dbReference type="InterPro" id="IPR001579">
    <property type="entry name" value="Glyco_hydro_18_chit_AS"/>
</dbReference>
<name>A0A6G4X9V8_9ACTN</name>
<dbReference type="Proteomes" id="UP000481109">
    <property type="component" value="Unassembled WGS sequence"/>
</dbReference>
<reference evidence="7 8" key="1">
    <citation type="submission" date="2020-02" db="EMBL/GenBank/DDBJ databases">
        <title>Whole-genome analyses of novel actinobacteria.</title>
        <authorList>
            <person name="Sahin N."/>
            <person name="Tokatli A."/>
        </authorList>
    </citation>
    <scope>NUCLEOTIDE SEQUENCE [LARGE SCALE GENOMIC DNA]</scope>
    <source>
        <strain evidence="7 8">YC504</strain>
    </source>
</reference>
<dbReference type="PANTHER" id="PTHR46066:SF2">
    <property type="entry name" value="CHITINASE DOMAIN-CONTAINING PROTEIN 1"/>
    <property type="match status" value="1"/>
</dbReference>
<keyword evidence="8" id="KW-1185">Reference proteome</keyword>
<dbReference type="Gene3D" id="3.20.20.80">
    <property type="entry name" value="Glycosidases"/>
    <property type="match status" value="1"/>
</dbReference>
<evidence type="ECO:0000259" key="6">
    <source>
        <dbReference type="PROSITE" id="PS51910"/>
    </source>
</evidence>
<feature type="chain" id="PRO_5039652284" evidence="5">
    <location>
        <begin position="26"/>
        <end position="353"/>
    </location>
</feature>
<sequence length="353" mass="39505">MSARSVIVAAALALTLAAAPHPDVAGPSGADQEAAPAPRTVSGWLPYWDQESAYRTALRHRDQLHTVSPFWYEAKDDGRVAPHMGAGDKRVIDGLHKAGIKVVPTVHERLGPGRLAALVTDPKRRARHIEALMTTVRSRAYDGLDIDYETHAPSPDDTYPQVRAGYAEFITALCRRLHAERKQCITTVSPQARGNGRIWDYRRLGAASDRLRIMAYNLHWAGGKPGPVSSPDWYEDILKHATRLVPRAKIEMALPAFGWDWAATGKPARARAVTWQSAEELRRKKGARYHLDPESKTPHFSYMEGKQRRVVWYQDARGTAAHLPVLRKYGVRHTGLWALNFEDPALWRTLARG</sequence>
<dbReference type="InterPro" id="IPR029070">
    <property type="entry name" value="Chitinase_insertion_sf"/>
</dbReference>
<keyword evidence="2 3" id="KW-0326">Glycosidase</keyword>
<feature type="signal peptide" evidence="5">
    <location>
        <begin position="1"/>
        <end position="25"/>
    </location>
</feature>
<organism evidence="7 8">
    <name type="scientific">Streptomyces mesophilus</name>
    <dbReference type="NCBI Taxonomy" id="1775132"/>
    <lineage>
        <taxon>Bacteria</taxon>
        <taxon>Bacillati</taxon>
        <taxon>Actinomycetota</taxon>
        <taxon>Actinomycetes</taxon>
        <taxon>Kitasatosporales</taxon>
        <taxon>Streptomycetaceae</taxon>
        <taxon>Streptomyces</taxon>
    </lineage>
</organism>
<dbReference type="InterPro" id="IPR001223">
    <property type="entry name" value="Glyco_hydro18_cat"/>
</dbReference>
<evidence type="ECO:0000256" key="5">
    <source>
        <dbReference type="SAM" id="SignalP"/>
    </source>
</evidence>
<dbReference type="AlphaFoldDB" id="A0A6G4X9V8"/>
<evidence type="ECO:0000256" key="2">
    <source>
        <dbReference type="ARBA" id="ARBA00023295"/>
    </source>
</evidence>
<dbReference type="PROSITE" id="PS01095">
    <property type="entry name" value="GH18_1"/>
    <property type="match status" value="1"/>
</dbReference>
<dbReference type="GO" id="GO:0004553">
    <property type="term" value="F:hydrolase activity, hydrolyzing O-glycosyl compounds"/>
    <property type="evidence" value="ECO:0007669"/>
    <property type="project" value="InterPro"/>
</dbReference>
<dbReference type="PANTHER" id="PTHR46066">
    <property type="entry name" value="CHITINASE DOMAIN-CONTAINING PROTEIN 1 FAMILY MEMBER"/>
    <property type="match status" value="1"/>
</dbReference>
<evidence type="ECO:0000313" key="8">
    <source>
        <dbReference type="Proteomes" id="UP000481109"/>
    </source>
</evidence>
<dbReference type="InterPro" id="IPR017853">
    <property type="entry name" value="GH"/>
</dbReference>
<comment type="caution">
    <text evidence="7">The sequence shown here is derived from an EMBL/GenBank/DDBJ whole genome shotgun (WGS) entry which is preliminary data.</text>
</comment>
<dbReference type="InterPro" id="IPR011583">
    <property type="entry name" value="Chitinase_II/V-like_cat"/>
</dbReference>
<comment type="similarity">
    <text evidence="4">Belongs to the glycosyl hydrolase 18 family.</text>
</comment>
<evidence type="ECO:0000313" key="7">
    <source>
        <dbReference type="EMBL" id="NGO74305.1"/>
    </source>
</evidence>
<evidence type="ECO:0000256" key="1">
    <source>
        <dbReference type="ARBA" id="ARBA00022801"/>
    </source>
</evidence>
<dbReference type="Pfam" id="PF00704">
    <property type="entry name" value="Glyco_hydro_18"/>
    <property type="match status" value="1"/>
</dbReference>
<keyword evidence="5" id="KW-0732">Signal</keyword>
<dbReference type="SMART" id="SM00636">
    <property type="entry name" value="Glyco_18"/>
    <property type="match status" value="1"/>
</dbReference>
<dbReference type="GO" id="GO:0005975">
    <property type="term" value="P:carbohydrate metabolic process"/>
    <property type="evidence" value="ECO:0007669"/>
    <property type="project" value="InterPro"/>
</dbReference>
<dbReference type="Gene3D" id="3.10.50.10">
    <property type="match status" value="1"/>
</dbReference>
<dbReference type="PROSITE" id="PS51910">
    <property type="entry name" value="GH18_2"/>
    <property type="match status" value="1"/>
</dbReference>
<keyword evidence="1 3" id="KW-0378">Hydrolase</keyword>
<dbReference type="SUPFAM" id="SSF51445">
    <property type="entry name" value="(Trans)glycosidases"/>
    <property type="match status" value="1"/>
</dbReference>
<dbReference type="RefSeq" id="WP_165329823.1">
    <property type="nucleotide sequence ID" value="NZ_JAAKZW010000002.1"/>
</dbReference>
<evidence type="ECO:0000256" key="4">
    <source>
        <dbReference type="RuleBase" id="RU004453"/>
    </source>
</evidence>
<protein>
    <submittedName>
        <fullName evidence="7">Glycosyl hydrolase</fullName>
    </submittedName>
</protein>